<evidence type="ECO:0000256" key="6">
    <source>
        <dbReference type="PROSITE-ProRule" id="PRU00339"/>
    </source>
</evidence>
<proteinExistence type="predicted"/>
<dbReference type="eggNOG" id="COG3712">
    <property type="taxonomic scope" value="Bacteria"/>
</dbReference>
<dbReference type="EMBL" id="AYLO01000015">
    <property type="protein sequence ID" value="ESS73621.1"/>
    <property type="molecule type" value="Genomic_DNA"/>
</dbReference>
<dbReference type="InterPro" id="IPR011990">
    <property type="entry name" value="TPR-like_helical_dom_sf"/>
</dbReference>
<sequence>MHYLLVLLLVLFAPLSWAETVIVDETCNHKYGAKLVSLQGTLLVDPNRKGHWQHARLNQMICEGSWVKVDPNSRASLRLSNGIILRLHEGTVASLDAISPEQATFLNLLKGFIHFISRTPKLLKISTPIANAGPEGTEFAMSVDDTSASLWVYEGGVKFFNDKGSIHLSPGQGAQAMLGQAPQAKIDIKPQDAVNWALYYPPVLPYPDATAIIDSGIRQAIQDYRQGHVDIALRQLDALSTEQQTPYFHKVRGAMRLSAGQDKLALQDIQALLAINPNDAEALALKSVLALTQNRKDEAYALATQAITVNPQSASAYSALSYAEQGRFNLDKAQAAADHAVTLAPHDAMVWARKAELQLSQGLTEESQHAAEKAIALDANLERTQTVLGFSYLLRMETDAALETFNKAIQFDSTAPLARLGLGLAKIRKGDLELGREDLETAAILDPNNSIVRSYLGKAYYEEKRSPLAEDQFRLAKERDPKDPTPYFYDAISKQTTNRPAEALQDMQKAIVLNDNRGVYRSSLALDKDLAARSAAQGRIYSDLGFQQLGLVEGWKSVNAEPSDYSGHRLLADSYSIRPSYEIARVSELLQSQLLQPINITPVQPQLAERNLLSAQSSGPGTLSFNEFNPMFQRDRFTLQTSGVVGSNDTYGDEVTHSGLWRNLSYSLGQYHYQTEGFRANNDVNVDLFNGFIQASITPSLSVQAEIRHKNTERGDIDLRADGFSDPTFRLGSDKDTYRAGLRYSFNHNSNLIASFIHTNSDSFQILTSENGKRTDSISTGDQGEIQHLFRSGLIDTVAGFGFSQSGFTNVNKPLSGTSDSHENGYLYSYVHYPHDVDWTFGLSVDSLESTPHNPKFSKLKNNPLNPKFGIIWRAEKGTIVRGAVIRTLKRSLLTNQTIEPTQVAGFNQFYDDLTLTDAWLYGLAIDQKWGSRLFGGLEYIARNLKLISEHVWHERSYRAYLNWNIASKLSANFAFHLENFNGDNANVPLSTTTYDSKAGLRFFDPSGFFCNLEAEYVNQRTDWSEGFDGSPIRHNEFVLVNTGIGYRLPRRLGIVQLDIKNIFDQQFNYQSQGARSPGFSDDAGGQPPPFIPGRTVFARVTLAF</sequence>
<evidence type="ECO:0000313" key="9">
    <source>
        <dbReference type="EMBL" id="ESS73621.1"/>
    </source>
</evidence>
<dbReference type="SUPFAM" id="SSF48452">
    <property type="entry name" value="TPR-like"/>
    <property type="match status" value="2"/>
</dbReference>
<evidence type="ECO:0000256" key="5">
    <source>
        <dbReference type="ARBA" id="ARBA00023237"/>
    </source>
</evidence>
<dbReference type="Pfam" id="PF04773">
    <property type="entry name" value="FecR"/>
    <property type="match status" value="1"/>
</dbReference>
<keyword evidence="4" id="KW-0472">Membrane</keyword>
<dbReference type="InterPro" id="IPR019734">
    <property type="entry name" value="TPR_rpt"/>
</dbReference>
<dbReference type="eggNOG" id="COG0457">
    <property type="taxonomic scope" value="Bacteria"/>
</dbReference>
<protein>
    <submittedName>
        <fullName evidence="9">Tetratricopeptide repeat domain-containing protein</fullName>
    </submittedName>
</protein>
<evidence type="ECO:0000256" key="4">
    <source>
        <dbReference type="ARBA" id="ARBA00023136"/>
    </source>
</evidence>
<evidence type="ECO:0000256" key="2">
    <source>
        <dbReference type="ARBA" id="ARBA00022737"/>
    </source>
</evidence>
<name>V5E243_9GAMM</name>
<evidence type="ECO:0000256" key="1">
    <source>
        <dbReference type="ARBA" id="ARBA00004442"/>
    </source>
</evidence>
<dbReference type="SMART" id="SM00028">
    <property type="entry name" value="TPR"/>
    <property type="match status" value="8"/>
</dbReference>
<feature type="signal peptide" evidence="7">
    <location>
        <begin position="1"/>
        <end position="18"/>
    </location>
</feature>
<dbReference type="STRING" id="1116472.MGMO_15c00420"/>
<evidence type="ECO:0000256" key="7">
    <source>
        <dbReference type="SAM" id="SignalP"/>
    </source>
</evidence>
<dbReference type="InterPro" id="IPR050498">
    <property type="entry name" value="Ycf3"/>
</dbReference>
<dbReference type="PANTHER" id="PTHR44858:SF1">
    <property type="entry name" value="UDP-N-ACETYLGLUCOSAMINE--PEPTIDE N-ACETYLGLUCOSAMINYLTRANSFERASE SPINDLY-RELATED"/>
    <property type="match status" value="1"/>
</dbReference>
<dbReference type="AlphaFoldDB" id="V5E243"/>
<keyword evidence="10" id="KW-1185">Reference proteome</keyword>
<comment type="subcellular location">
    <subcellularLocation>
        <location evidence="1">Cell outer membrane</location>
    </subcellularLocation>
</comment>
<accession>V5E243</accession>
<dbReference type="OrthoDB" id="8552139at2"/>
<dbReference type="SUPFAM" id="SSF56935">
    <property type="entry name" value="Porins"/>
    <property type="match status" value="1"/>
</dbReference>
<dbReference type="RefSeq" id="WP_023493445.1">
    <property type="nucleotide sequence ID" value="NZ_AYLO01000015.1"/>
</dbReference>
<reference evidence="9 10" key="1">
    <citation type="journal article" date="2013" name="Genome Announc.">
        <title>Draft Genome Sequence of the Methanotrophic Gammaproteobacterium Methyloglobulus morosus DSM 22980 Strain KoM1.</title>
        <authorList>
            <person name="Poehlein A."/>
            <person name="Deutzmann J.S."/>
            <person name="Daniel R."/>
            <person name="Simeonova D.D."/>
        </authorList>
    </citation>
    <scope>NUCLEOTIDE SEQUENCE [LARGE SCALE GENOMIC DNA]</scope>
    <source>
        <strain evidence="9 10">KoM1</strain>
    </source>
</reference>
<organism evidence="9 10">
    <name type="scientific">Methyloglobulus morosus KoM1</name>
    <dbReference type="NCBI Taxonomy" id="1116472"/>
    <lineage>
        <taxon>Bacteria</taxon>
        <taxon>Pseudomonadati</taxon>
        <taxon>Pseudomonadota</taxon>
        <taxon>Gammaproteobacteria</taxon>
        <taxon>Methylococcales</taxon>
        <taxon>Methylococcaceae</taxon>
        <taxon>Methyloglobulus</taxon>
    </lineage>
</organism>
<dbReference type="Pfam" id="PF13432">
    <property type="entry name" value="TPR_16"/>
    <property type="match status" value="1"/>
</dbReference>
<comment type="caution">
    <text evidence="9">The sequence shown here is derived from an EMBL/GenBank/DDBJ whole genome shotgun (WGS) entry which is preliminary data.</text>
</comment>
<feature type="domain" description="FecR protein" evidence="8">
    <location>
        <begin position="68"/>
        <end position="158"/>
    </location>
</feature>
<keyword evidence="7" id="KW-0732">Signal</keyword>
<dbReference type="InterPro" id="IPR036942">
    <property type="entry name" value="Beta-barrel_TonB_sf"/>
</dbReference>
<keyword evidence="3 6" id="KW-0802">TPR repeat</keyword>
<dbReference type="PATRIC" id="fig|1116472.3.peg.542"/>
<evidence type="ECO:0000259" key="8">
    <source>
        <dbReference type="Pfam" id="PF04773"/>
    </source>
</evidence>
<keyword evidence="2" id="KW-0677">Repeat</keyword>
<gene>
    <name evidence="9" type="ORF">MGMO_15c00420</name>
</gene>
<dbReference type="PROSITE" id="PS50005">
    <property type="entry name" value="TPR"/>
    <property type="match status" value="1"/>
</dbReference>
<dbReference type="InterPro" id="IPR006860">
    <property type="entry name" value="FecR"/>
</dbReference>
<dbReference type="Gene3D" id="2.40.170.20">
    <property type="entry name" value="TonB-dependent receptor, beta-barrel domain"/>
    <property type="match status" value="1"/>
</dbReference>
<dbReference type="PANTHER" id="PTHR44858">
    <property type="entry name" value="TETRATRICOPEPTIDE REPEAT PROTEIN 6"/>
    <property type="match status" value="1"/>
</dbReference>
<dbReference type="Proteomes" id="UP000017842">
    <property type="component" value="Unassembled WGS sequence"/>
</dbReference>
<dbReference type="Gene3D" id="1.25.40.10">
    <property type="entry name" value="Tetratricopeptide repeat domain"/>
    <property type="match status" value="3"/>
</dbReference>
<feature type="chain" id="PRO_5004732141" evidence="7">
    <location>
        <begin position="19"/>
        <end position="1105"/>
    </location>
</feature>
<evidence type="ECO:0000313" key="10">
    <source>
        <dbReference type="Proteomes" id="UP000017842"/>
    </source>
</evidence>
<dbReference type="GO" id="GO:0009279">
    <property type="term" value="C:cell outer membrane"/>
    <property type="evidence" value="ECO:0007669"/>
    <property type="project" value="UniProtKB-SubCell"/>
</dbReference>
<keyword evidence="5" id="KW-0998">Cell outer membrane</keyword>
<evidence type="ECO:0000256" key="3">
    <source>
        <dbReference type="ARBA" id="ARBA00022803"/>
    </source>
</evidence>
<feature type="repeat" description="TPR" evidence="6">
    <location>
        <begin position="382"/>
        <end position="415"/>
    </location>
</feature>